<protein>
    <recommendedName>
        <fullName evidence="2">Acyltransferase 3 domain-containing protein</fullName>
    </recommendedName>
</protein>
<dbReference type="Pfam" id="PF01757">
    <property type="entry name" value="Acyl_transf_3"/>
    <property type="match status" value="1"/>
</dbReference>
<dbReference type="InterPro" id="IPR050879">
    <property type="entry name" value="Acyltransferase_3"/>
</dbReference>
<dbReference type="STRING" id="1792845.BC343_10325"/>
<dbReference type="EMBL" id="MBTF01000034">
    <property type="protein sequence ID" value="OOQ58049.1"/>
    <property type="molecule type" value="Genomic_DNA"/>
</dbReference>
<feature type="transmembrane region" description="Helical" evidence="1">
    <location>
        <begin position="318"/>
        <end position="340"/>
    </location>
</feature>
<dbReference type="PANTHER" id="PTHR23028">
    <property type="entry name" value="ACETYLTRANSFERASE"/>
    <property type="match status" value="1"/>
</dbReference>
<reference evidence="3 4" key="1">
    <citation type="submission" date="2016-07" db="EMBL/GenBank/DDBJ databases">
        <title>Genomic analysis of zinc-resistant bacterium Mucilaginibacter pedocola TBZ30.</title>
        <authorList>
            <person name="Huang J."/>
            <person name="Tang J."/>
        </authorList>
    </citation>
    <scope>NUCLEOTIDE SEQUENCE [LARGE SCALE GENOMIC DNA]</scope>
    <source>
        <strain evidence="3 4">TBZ30</strain>
    </source>
</reference>
<proteinExistence type="predicted"/>
<feature type="transmembrane region" description="Helical" evidence="1">
    <location>
        <begin position="162"/>
        <end position="181"/>
    </location>
</feature>
<feature type="transmembrane region" description="Helical" evidence="1">
    <location>
        <begin position="229"/>
        <end position="247"/>
    </location>
</feature>
<dbReference type="GO" id="GO:0000271">
    <property type="term" value="P:polysaccharide biosynthetic process"/>
    <property type="evidence" value="ECO:0007669"/>
    <property type="project" value="TreeGrafter"/>
</dbReference>
<keyword evidence="1" id="KW-1133">Transmembrane helix</keyword>
<dbReference type="AlphaFoldDB" id="A0A1S9PAU8"/>
<accession>A0A1S9PAU8</accession>
<dbReference type="InterPro" id="IPR002656">
    <property type="entry name" value="Acyl_transf_3_dom"/>
</dbReference>
<keyword evidence="4" id="KW-1185">Reference proteome</keyword>
<feature type="transmembrane region" description="Helical" evidence="1">
    <location>
        <begin position="201"/>
        <end position="217"/>
    </location>
</feature>
<gene>
    <name evidence="3" type="ORF">BC343_10325</name>
</gene>
<feature type="transmembrane region" description="Helical" evidence="1">
    <location>
        <begin position="53"/>
        <end position="71"/>
    </location>
</feature>
<dbReference type="GO" id="GO:0016747">
    <property type="term" value="F:acyltransferase activity, transferring groups other than amino-acyl groups"/>
    <property type="evidence" value="ECO:0007669"/>
    <property type="project" value="InterPro"/>
</dbReference>
<evidence type="ECO:0000259" key="2">
    <source>
        <dbReference type="Pfam" id="PF01757"/>
    </source>
</evidence>
<feature type="transmembrane region" description="Helical" evidence="1">
    <location>
        <begin position="253"/>
        <end position="269"/>
    </location>
</feature>
<sequence>MIPDSQRLAYIEALRGIAILMVILHHSHPYFASISNYHLPAAVEEILWNGDKGVTLFFLMSAFTLCLSLNSKSKKEHKPVRNYFIRRVFRIAPLYMIIIGVVLLIGINTPSLSSVLANLFFVHGLNANWMNSTVPGGWSVGVEVLFYLIFPVLFFRLKNLPAAINITLAALVLAKIVTAVMSRYPLTGDSITWGVYVYENIFSQLPVFLIGVCLFQLKHTPVGQQERDSLVRCCYYLSAFILIHLLGGNLFKPHYLFAIAFAIAAYALSERPVKLLVNPITLWIGRISYSLYLIHLLVNNLLVKYHLNVFSSNSLADVGIRFCVVLGISAPVAYITYRLIELPFQEMGKRIIARLEHK</sequence>
<name>A0A1S9PAU8_9SPHI</name>
<dbReference type="GO" id="GO:0016020">
    <property type="term" value="C:membrane"/>
    <property type="evidence" value="ECO:0007669"/>
    <property type="project" value="TreeGrafter"/>
</dbReference>
<feature type="transmembrane region" description="Helical" evidence="1">
    <location>
        <begin position="92"/>
        <end position="116"/>
    </location>
</feature>
<keyword evidence="1" id="KW-0812">Transmembrane</keyword>
<feature type="transmembrane region" description="Helical" evidence="1">
    <location>
        <begin position="136"/>
        <end position="155"/>
    </location>
</feature>
<evidence type="ECO:0000313" key="3">
    <source>
        <dbReference type="EMBL" id="OOQ58049.1"/>
    </source>
</evidence>
<evidence type="ECO:0000256" key="1">
    <source>
        <dbReference type="SAM" id="Phobius"/>
    </source>
</evidence>
<organism evidence="3 4">
    <name type="scientific">Mucilaginibacter pedocola</name>
    <dbReference type="NCBI Taxonomy" id="1792845"/>
    <lineage>
        <taxon>Bacteria</taxon>
        <taxon>Pseudomonadati</taxon>
        <taxon>Bacteroidota</taxon>
        <taxon>Sphingobacteriia</taxon>
        <taxon>Sphingobacteriales</taxon>
        <taxon>Sphingobacteriaceae</taxon>
        <taxon>Mucilaginibacter</taxon>
    </lineage>
</organism>
<feature type="transmembrane region" description="Helical" evidence="1">
    <location>
        <begin position="12"/>
        <end position="33"/>
    </location>
</feature>
<dbReference type="RefSeq" id="WP_078349776.1">
    <property type="nucleotide sequence ID" value="NZ_MBTF01000034.1"/>
</dbReference>
<dbReference type="OrthoDB" id="290051at2"/>
<dbReference type="PANTHER" id="PTHR23028:SF53">
    <property type="entry name" value="ACYL_TRANSF_3 DOMAIN-CONTAINING PROTEIN"/>
    <property type="match status" value="1"/>
</dbReference>
<feature type="domain" description="Acyltransferase 3" evidence="2">
    <location>
        <begin position="9"/>
        <end position="336"/>
    </location>
</feature>
<evidence type="ECO:0000313" key="4">
    <source>
        <dbReference type="Proteomes" id="UP000189739"/>
    </source>
</evidence>
<feature type="transmembrane region" description="Helical" evidence="1">
    <location>
        <begin position="276"/>
        <end position="298"/>
    </location>
</feature>
<keyword evidence="1" id="KW-0472">Membrane</keyword>
<dbReference type="Proteomes" id="UP000189739">
    <property type="component" value="Unassembled WGS sequence"/>
</dbReference>
<comment type="caution">
    <text evidence="3">The sequence shown here is derived from an EMBL/GenBank/DDBJ whole genome shotgun (WGS) entry which is preliminary data.</text>
</comment>